<dbReference type="Proteomes" id="UP000240883">
    <property type="component" value="Unassembled WGS sequence"/>
</dbReference>
<sequence>MHCRKSRPPDRSSTAKARLCLCRGSARSPSHSTWVSWCVSAVRSLCCFLHLRCTPYHYLLADHLGPMLIGFADKSCRYNLAYASPYISGHALPRCVCKYSAAMSPNAAARQGIQPLQLPRTVRERSTNEFFPYGDYQPGLYRKFGNTRLEMLPRIQRPHVRKWVLQKCIDPRVAQKLAILGPTKNLLGFSDVYVDGAVLPDFIRATSMLEVLAVYEMKPFLIDHALVLASDILQGILDLYRTGLRRETFGCGDIMLVLREDGCYFQIAGIESCEPTADRGTLHGEFSSLLTILKEIYSKIARADPHYVDPLRTLIERWVDLQIFSEATDEMLCTAAHSQIVLTMEMSDLRKELPLYFEYTEAFIVSLANTRSSV</sequence>
<organism evidence="1 2">
    <name type="scientific">Corynespora cassiicola Philippines</name>
    <dbReference type="NCBI Taxonomy" id="1448308"/>
    <lineage>
        <taxon>Eukaryota</taxon>
        <taxon>Fungi</taxon>
        <taxon>Dikarya</taxon>
        <taxon>Ascomycota</taxon>
        <taxon>Pezizomycotina</taxon>
        <taxon>Dothideomycetes</taxon>
        <taxon>Pleosporomycetidae</taxon>
        <taxon>Pleosporales</taxon>
        <taxon>Corynesporascaceae</taxon>
        <taxon>Corynespora</taxon>
    </lineage>
</organism>
<protein>
    <submittedName>
        <fullName evidence="1">Uncharacterized protein</fullName>
    </submittedName>
</protein>
<dbReference type="AlphaFoldDB" id="A0A2T2N191"/>
<dbReference type="OrthoDB" id="3741559at2759"/>
<proteinExistence type="predicted"/>
<gene>
    <name evidence="1" type="ORF">BS50DRAFT_682431</name>
</gene>
<name>A0A2T2N191_CORCC</name>
<dbReference type="EMBL" id="KZ678163">
    <property type="protein sequence ID" value="PSN59174.1"/>
    <property type="molecule type" value="Genomic_DNA"/>
</dbReference>
<evidence type="ECO:0000313" key="2">
    <source>
        <dbReference type="Proteomes" id="UP000240883"/>
    </source>
</evidence>
<evidence type="ECO:0000313" key="1">
    <source>
        <dbReference type="EMBL" id="PSN59174.1"/>
    </source>
</evidence>
<keyword evidence="2" id="KW-1185">Reference proteome</keyword>
<accession>A0A2T2N191</accession>
<reference evidence="1 2" key="1">
    <citation type="journal article" date="2018" name="Front. Microbiol.">
        <title>Genome-Wide Analysis of Corynespora cassiicola Leaf Fall Disease Putative Effectors.</title>
        <authorList>
            <person name="Lopez D."/>
            <person name="Ribeiro S."/>
            <person name="Label P."/>
            <person name="Fumanal B."/>
            <person name="Venisse J.S."/>
            <person name="Kohler A."/>
            <person name="de Oliveira R.R."/>
            <person name="Labutti K."/>
            <person name="Lipzen A."/>
            <person name="Lail K."/>
            <person name="Bauer D."/>
            <person name="Ohm R.A."/>
            <person name="Barry K.W."/>
            <person name="Spatafora J."/>
            <person name="Grigoriev I.V."/>
            <person name="Martin F.M."/>
            <person name="Pujade-Renaud V."/>
        </authorList>
    </citation>
    <scope>NUCLEOTIDE SEQUENCE [LARGE SCALE GENOMIC DNA]</scope>
    <source>
        <strain evidence="1 2">Philippines</strain>
    </source>
</reference>